<sequence>MTQHTLIGALWLTLLTLAQGRDCFYPDHSRAEDYTQCNAEATQSACCHISSACLSNGLCLSQTEFANRITRGACTDYTYSNPACPSQCIQIQPNTNITLFPANVFPKPKGNGLFCCAGSYNSSGRQCQVASDSDGNREPFTLPVGSVIVDRRTGATLSDNPTTNSTSGSVVTVTAKSDSNVTAVGVGVGVSLGVLLLAALAGCVVLYVQLRKAKKELLHGVESKGAYRDMPKEHHENTVFSPPVGQQSLYADGTSKAYSYGSSQPPAAPVDSPFNNIVAEAPTERDVAMADSRPVLKP</sequence>
<protein>
    <recommendedName>
        <fullName evidence="6">Mid2 domain-containing protein</fullName>
    </recommendedName>
</protein>
<dbReference type="AlphaFoldDB" id="A0A6A6C4D3"/>
<keyword evidence="2" id="KW-0472">Membrane</keyword>
<evidence type="ECO:0000313" key="4">
    <source>
        <dbReference type="EMBL" id="KAF2161881.1"/>
    </source>
</evidence>
<feature type="compositionally biased region" description="Polar residues" evidence="1">
    <location>
        <begin position="256"/>
        <end position="265"/>
    </location>
</feature>
<feature type="chain" id="PRO_5025642533" description="Mid2 domain-containing protein" evidence="3">
    <location>
        <begin position="21"/>
        <end position="298"/>
    </location>
</feature>
<dbReference type="RefSeq" id="XP_033662770.1">
    <property type="nucleotide sequence ID" value="XM_033813970.1"/>
</dbReference>
<feature type="transmembrane region" description="Helical" evidence="2">
    <location>
        <begin position="183"/>
        <end position="208"/>
    </location>
</feature>
<keyword evidence="2" id="KW-1133">Transmembrane helix</keyword>
<reference evidence="4" key="1">
    <citation type="journal article" date="2020" name="Stud. Mycol.">
        <title>101 Dothideomycetes genomes: a test case for predicting lifestyles and emergence of pathogens.</title>
        <authorList>
            <person name="Haridas S."/>
            <person name="Albert R."/>
            <person name="Binder M."/>
            <person name="Bloem J."/>
            <person name="Labutti K."/>
            <person name="Salamov A."/>
            <person name="Andreopoulos B."/>
            <person name="Baker S."/>
            <person name="Barry K."/>
            <person name="Bills G."/>
            <person name="Bluhm B."/>
            <person name="Cannon C."/>
            <person name="Castanera R."/>
            <person name="Culley D."/>
            <person name="Daum C."/>
            <person name="Ezra D."/>
            <person name="Gonzalez J."/>
            <person name="Henrissat B."/>
            <person name="Kuo A."/>
            <person name="Liang C."/>
            <person name="Lipzen A."/>
            <person name="Lutzoni F."/>
            <person name="Magnuson J."/>
            <person name="Mondo S."/>
            <person name="Nolan M."/>
            <person name="Ohm R."/>
            <person name="Pangilinan J."/>
            <person name="Park H.-J."/>
            <person name="Ramirez L."/>
            <person name="Alfaro M."/>
            <person name="Sun H."/>
            <person name="Tritt A."/>
            <person name="Yoshinaga Y."/>
            <person name="Zwiers L.-H."/>
            <person name="Turgeon B."/>
            <person name="Goodwin S."/>
            <person name="Spatafora J."/>
            <person name="Crous P."/>
            <person name="Grigoriev I."/>
        </authorList>
    </citation>
    <scope>NUCLEOTIDE SEQUENCE</scope>
    <source>
        <strain evidence="4">ATCC 36951</strain>
    </source>
</reference>
<evidence type="ECO:0000256" key="3">
    <source>
        <dbReference type="SAM" id="SignalP"/>
    </source>
</evidence>
<name>A0A6A6C4D3_ZASCE</name>
<evidence type="ECO:0000313" key="5">
    <source>
        <dbReference type="Proteomes" id="UP000799537"/>
    </source>
</evidence>
<proteinExistence type="predicted"/>
<keyword evidence="2" id="KW-0812">Transmembrane</keyword>
<gene>
    <name evidence="4" type="ORF">M409DRAFT_58662</name>
</gene>
<feature type="signal peptide" evidence="3">
    <location>
        <begin position="1"/>
        <end position="20"/>
    </location>
</feature>
<keyword evidence="5" id="KW-1185">Reference proteome</keyword>
<keyword evidence="3" id="KW-0732">Signal</keyword>
<evidence type="ECO:0000256" key="1">
    <source>
        <dbReference type="SAM" id="MobiDB-lite"/>
    </source>
</evidence>
<dbReference type="EMBL" id="ML993616">
    <property type="protein sequence ID" value="KAF2161881.1"/>
    <property type="molecule type" value="Genomic_DNA"/>
</dbReference>
<organism evidence="4 5">
    <name type="scientific">Zasmidium cellare ATCC 36951</name>
    <dbReference type="NCBI Taxonomy" id="1080233"/>
    <lineage>
        <taxon>Eukaryota</taxon>
        <taxon>Fungi</taxon>
        <taxon>Dikarya</taxon>
        <taxon>Ascomycota</taxon>
        <taxon>Pezizomycotina</taxon>
        <taxon>Dothideomycetes</taxon>
        <taxon>Dothideomycetidae</taxon>
        <taxon>Mycosphaerellales</taxon>
        <taxon>Mycosphaerellaceae</taxon>
        <taxon>Zasmidium</taxon>
    </lineage>
</organism>
<dbReference type="OrthoDB" id="3912985at2759"/>
<dbReference type="GeneID" id="54567242"/>
<accession>A0A6A6C4D3</accession>
<evidence type="ECO:0008006" key="6">
    <source>
        <dbReference type="Google" id="ProtNLM"/>
    </source>
</evidence>
<dbReference type="Proteomes" id="UP000799537">
    <property type="component" value="Unassembled WGS sequence"/>
</dbReference>
<evidence type="ECO:0000256" key="2">
    <source>
        <dbReference type="SAM" id="Phobius"/>
    </source>
</evidence>
<feature type="region of interest" description="Disordered" evidence="1">
    <location>
        <begin position="255"/>
        <end position="276"/>
    </location>
</feature>